<dbReference type="InterPro" id="IPR044123">
    <property type="entry name" value="W2_eIF2B_epsilon"/>
</dbReference>
<evidence type="ECO:0000256" key="1">
    <source>
        <dbReference type="ARBA" id="ARBA00004514"/>
    </source>
</evidence>
<evidence type="ECO:0000256" key="3">
    <source>
        <dbReference type="ARBA" id="ARBA00022490"/>
    </source>
</evidence>
<dbReference type="InterPro" id="IPR016024">
    <property type="entry name" value="ARM-type_fold"/>
</dbReference>
<dbReference type="CDD" id="cd04197">
    <property type="entry name" value="eIF-2B_epsilon_N"/>
    <property type="match status" value="1"/>
</dbReference>
<evidence type="ECO:0000313" key="9">
    <source>
        <dbReference type="EMBL" id="KAK3099169.1"/>
    </source>
</evidence>
<evidence type="ECO:0000256" key="2">
    <source>
        <dbReference type="ARBA" id="ARBA00007878"/>
    </source>
</evidence>
<comment type="similarity">
    <text evidence="2">Belongs to the eIF-2B gamma/epsilon subunits family.</text>
</comment>
<dbReference type="Pfam" id="PF00483">
    <property type="entry name" value="NTP_transferase"/>
    <property type="match status" value="1"/>
</dbReference>
<comment type="subunit">
    <text evidence="6">Component of the translation initiation factor 2B (eIF2B) complex which is a heterodecamer of two sets of five different subunits: alpha, beta, gamma, delta and epsilon. Subunits alpha, beta and delta comprise a regulatory subcomplex and subunits epsilon and gamma comprise a catalytic subcomplex. Within the complex, the hexameric regulatory complex resides at the center, with the two heterodimeric catalytic subcomplexes bound on opposite sides.</text>
</comment>
<dbReference type="Gene3D" id="3.90.550.10">
    <property type="entry name" value="Spore Coat Polysaccharide Biosynthesis Protein SpsA, Chain A"/>
    <property type="match status" value="1"/>
</dbReference>
<evidence type="ECO:0000256" key="7">
    <source>
        <dbReference type="SAM" id="MobiDB-lite"/>
    </source>
</evidence>
<organism evidence="9 10">
    <name type="scientific">Pinctada imbricata</name>
    <name type="common">Atlantic pearl-oyster</name>
    <name type="synonym">Pinctada martensii</name>
    <dbReference type="NCBI Taxonomy" id="66713"/>
    <lineage>
        <taxon>Eukaryota</taxon>
        <taxon>Metazoa</taxon>
        <taxon>Spiralia</taxon>
        <taxon>Lophotrochozoa</taxon>
        <taxon>Mollusca</taxon>
        <taxon>Bivalvia</taxon>
        <taxon>Autobranchia</taxon>
        <taxon>Pteriomorphia</taxon>
        <taxon>Pterioida</taxon>
        <taxon>Pterioidea</taxon>
        <taxon>Pteriidae</taxon>
        <taxon>Pinctada</taxon>
    </lineage>
</organism>
<dbReference type="AlphaFoldDB" id="A0AA89BWL3"/>
<dbReference type="GO" id="GO:0003743">
    <property type="term" value="F:translation initiation factor activity"/>
    <property type="evidence" value="ECO:0007669"/>
    <property type="project" value="TreeGrafter"/>
</dbReference>
<evidence type="ECO:0000313" key="10">
    <source>
        <dbReference type="Proteomes" id="UP001186944"/>
    </source>
</evidence>
<dbReference type="InterPro" id="IPR051956">
    <property type="entry name" value="eIF2B_epsilon"/>
</dbReference>
<dbReference type="FunFam" id="3.90.550.10:FF:000066">
    <property type="entry name" value="Translation initiation factor eIF-2B subunit epsilon"/>
    <property type="match status" value="1"/>
</dbReference>
<sequence length="686" mass="77740">MSRGKGKQREDLKQEDVSQAVVIADSFNVRFGPITDRKPRTLLPVANVAMLDYTLESLTSAGIQEIFVFCCHHADKIKEHISNSKFSSLTSSTVSTIVSDGCMSMGDALREIHDKSIIRSDFILIYGDVVTNANLSSLLEEHKKSKQTRGNNAVMTMVYKSCPPRHRTRCQEDDVVMALETSTNRVLHYQKVADHRKFVLPKEVLSSNNEVTLRYDLLNCQINICSPQVPSLFKDNFDYLTRDDFVRGILENEEIMGYTMYIKVIQDQYAARISNLHMYDAVSRDILSRWSYPIVPDNSFIEERSSVTYGRHNVYLSNDVTLARGCELEKSVYVGRGTSVGSNTVITNSVIGKDCRIGENVKIDGAYIWDNVTIENSCRVESSILCNGVVLYDSSHVSQGCILSWDVKVGPSITIPRGTRLKSSPDDEEDDFGEDLPEADQATKENAHHFGSRSQAYLFRLTQDPTDSDEEEEDQLIHDMFGLEIQSESESDTETDLDESSEDNIMGDDMDVFYTEAIDTLKKYKNLKIDGTSTENLKFEINSLKHSYNINIRDLYGLITKAIIDLPMREDANLDGNQLLSSMKQNLTKYQALIKNYVRSGESQMDCLHSLEDFCQTNEKVQSLFMKLLHHLYDLDILSEQAVIKWHGLPPMGDNTELHVSIRKQVAPLIKWLQEAEEESSEEDSD</sequence>
<dbReference type="Proteomes" id="UP001186944">
    <property type="component" value="Unassembled WGS sequence"/>
</dbReference>
<dbReference type="PROSITE" id="PS51363">
    <property type="entry name" value="W2"/>
    <property type="match status" value="1"/>
</dbReference>
<dbReference type="InterPro" id="IPR056764">
    <property type="entry name" value="LbH_EIF2B3/5"/>
</dbReference>
<feature type="domain" description="W2" evidence="8">
    <location>
        <begin position="507"/>
        <end position="683"/>
    </location>
</feature>
<dbReference type="FunFam" id="1.25.40.180:FF:000022">
    <property type="entry name" value="Translation initiation factor eIF-2B epsilon subunit"/>
    <property type="match status" value="1"/>
</dbReference>
<dbReference type="Pfam" id="PF25084">
    <property type="entry name" value="LbH_EIF2B"/>
    <property type="match status" value="1"/>
</dbReference>
<dbReference type="InterPro" id="IPR005835">
    <property type="entry name" value="NTP_transferase_dom"/>
</dbReference>
<dbReference type="SUPFAM" id="SSF53448">
    <property type="entry name" value="Nucleotide-diphospho-sugar transferases"/>
    <property type="match status" value="1"/>
</dbReference>
<evidence type="ECO:0000256" key="4">
    <source>
        <dbReference type="ARBA" id="ARBA00044144"/>
    </source>
</evidence>
<feature type="region of interest" description="Disordered" evidence="7">
    <location>
        <begin position="484"/>
        <end position="506"/>
    </location>
</feature>
<dbReference type="CDD" id="cd11558">
    <property type="entry name" value="W2_eIF2B_epsilon"/>
    <property type="match status" value="1"/>
</dbReference>
<dbReference type="CDD" id="cd05787">
    <property type="entry name" value="LbH_eIF2B_epsilon"/>
    <property type="match status" value="1"/>
</dbReference>
<evidence type="ECO:0000259" key="8">
    <source>
        <dbReference type="PROSITE" id="PS51363"/>
    </source>
</evidence>
<comment type="caution">
    <text evidence="9">The sequence shown here is derived from an EMBL/GenBank/DDBJ whole genome shotgun (WGS) entry which is preliminary data.</text>
</comment>
<evidence type="ECO:0000256" key="6">
    <source>
        <dbReference type="ARBA" id="ARBA00046432"/>
    </source>
</evidence>
<name>A0AA89BWL3_PINIB</name>
<dbReference type="GO" id="GO:0005851">
    <property type="term" value="C:eukaryotic translation initiation factor 2B complex"/>
    <property type="evidence" value="ECO:0007669"/>
    <property type="project" value="TreeGrafter"/>
</dbReference>
<dbReference type="Gene3D" id="1.25.40.180">
    <property type="match status" value="1"/>
</dbReference>
<dbReference type="GO" id="GO:0005829">
    <property type="term" value="C:cytosol"/>
    <property type="evidence" value="ECO:0007669"/>
    <property type="project" value="UniProtKB-SubCell"/>
</dbReference>
<dbReference type="PANTHER" id="PTHR45887:SF1">
    <property type="entry name" value="TRANSLATION INITIATION FACTOR EIF-2B SUBUNIT EPSILON"/>
    <property type="match status" value="1"/>
</dbReference>
<dbReference type="GO" id="GO:0005085">
    <property type="term" value="F:guanyl-nucleotide exchange factor activity"/>
    <property type="evidence" value="ECO:0007669"/>
    <property type="project" value="InterPro"/>
</dbReference>
<dbReference type="SMART" id="SM00515">
    <property type="entry name" value="eIF5C"/>
    <property type="match status" value="1"/>
</dbReference>
<dbReference type="Pfam" id="PF02020">
    <property type="entry name" value="W2"/>
    <property type="match status" value="1"/>
</dbReference>
<dbReference type="EMBL" id="VSWD01000006">
    <property type="protein sequence ID" value="KAK3099169.1"/>
    <property type="molecule type" value="Genomic_DNA"/>
</dbReference>
<dbReference type="Gene3D" id="2.160.10.10">
    <property type="entry name" value="Hexapeptide repeat proteins"/>
    <property type="match status" value="1"/>
</dbReference>
<keyword evidence="3" id="KW-0963">Cytoplasm</keyword>
<dbReference type="PANTHER" id="PTHR45887">
    <property type="entry name" value="TRANSLATION INITIATION FACTOR EIF-2B SUBUNIT EPSILON"/>
    <property type="match status" value="1"/>
</dbReference>
<feature type="compositionally biased region" description="Acidic residues" evidence="7">
    <location>
        <begin position="487"/>
        <end position="506"/>
    </location>
</feature>
<dbReference type="SUPFAM" id="SSF48371">
    <property type="entry name" value="ARM repeat"/>
    <property type="match status" value="1"/>
</dbReference>
<proteinExistence type="inferred from homology"/>
<protein>
    <recommendedName>
        <fullName evidence="4">Translation initiation factor eIF2B subunit epsilon</fullName>
    </recommendedName>
    <alternativeName>
        <fullName evidence="5">eIF2B GDP-GTP exchange factor subunit epsilon</fullName>
    </alternativeName>
</protein>
<dbReference type="GO" id="GO:0031369">
    <property type="term" value="F:translation initiation factor binding"/>
    <property type="evidence" value="ECO:0007669"/>
    <property type="project" value="InterPro"/>
</dbReference>
<dbReference type="InterPro" id="IPR029044">
    <property type="entry name" value="Nucleotide-diphossugar_trans"/>
</dbReference>
<keyword evidence="10" id="KW-1185">Reference proteome</keyword>
<dbReference type="InterPro" id="IPR035543">
    <property type="entry name" value="eIF-2B_epsilon_N"/>
</dbReference>
<accession>A0AA89BWL3</accession>
<gene>
    <name evidence="9" type="ORF">FSP39_000456</name>
</gene>
<comment type="subcellular location">
    <subcellularLocation>
        <location evidence="1">Cytoplasm</location>
        <location evidence="1">Cytosol</location>
    </subcellularLocation>
</comment>
<evidence type="ECO:0000256" key="5">
    <source>
        <dbReference type="ARBA" id="ARBA00044345"/>
    </source>
</evidence>
<dbReference type="InterPro" id="IPR003307">
    <property type="entry name" value="W2_domain"/>
</dbReference>
<reference evidence="9" key="1">
    <citation type="submission" date="2019-08" db="EMBL/GenBank/DDBJ databases">
        <title>The improved chromosome-level genome for the pearl oyster Pinctada fucata martensii using PacBio sequencing and Hi-C.</title>
        <authorList>
            <person name="Zheng Z."/>
        </authorList>
    </citation>
    <scope>NUCLEOTIDE SEQUENCE</scope>
    <source>
        <strain evidence="9">ZZ-2019</strain>
        <tissue evidence="9">Adductor muscle</tissue>
    </source>
</reference>